<dbReference type="PANTHER" id="PTHR30154:SF34">
    <property type="entry name" value="TRANSCRIPTIONAL REGULATOR AZLB"/>
    <property type="match status" value="1"/>
</dbReference>
<dbReference type="Pfam" id="PF13404">
    <property type="entry name" value="HTH_AsnC-type"/>
    <property type="match status" value="2"/>
</dbReference>
<dbReference type="Gene3D" id="1.10.10.10">
    <property type="entry name" value="Winged helix-like DNA-binding domain superfamily/Winged helix DNA-binding domain"/>
    <property type="match status" value="2"/>
</dbReference>
<dbReference type="PROSITE" id="PS50956">
    <property type="entry name" value="HTH_ASNC_2"/>
    <property type="match status" value="2"/>
</dbReference>
<evidence type="ECO:0000259" key="4">
    <source>
        <dbReference type="PROSITE" id="PS50956"/>
    </source>
</evidence>
<keyword evidence="2" id="KW-0238">DNA-binding</keyword>
<dbReference type="InterPro" id="IPR036390">
    <property type="entry name" value="WH_DNA-bd_sf"/>
</dbReference>
<organism evidence="5 6">
    <name type="scientific">Acidiferrimicrobium australe</name>
    <dbReference type="NCBI Taxonomy" id="2664430"/>
    <lineage>
        <taxon>Bacteria</taxon>
        <taxon>Bacillati</taxon>
        <taxon>Actinomycetota</taxon>
        <taxon>Acidimicrobiia</taxon>
        <taxon>Acidimicrobiales</taxon>
        <taxon>Acidimicrobiaceae</taxon>
        <taxon>Acidiferrimicrobium</taxon>
    </lineage>
</organism>
<dbReference type="EMBL" id="WJHE01000268">
    <property type="protein sequence ID" value="MST32313.1"/>
    <property type="molecule type" value="Genomic_DNA"/>
</dbReference>
<accession>A0ABW9QRG1</accession>
<evidence type="ECO:0000313" key="5">
    <source>
        <dbReference type="EMBL" id="MST32313.1"/>
    </source>
</evidence>
<dbReference type="InterPro" id="IPR011008">
    <property type="entry name" value="Dimeric_a/b-barrel"/>
</dbReference>
<keyword evidence="3" id="KW-0804">Transcription</keyword>
<gene>
    <name evidence="5" type="ORF">GHK86_06195</name>
</gene>
<evidence type="ECO:0000256" key="1">
    <source>
        <dbReference type="ARBA" id="ARBA00023015"/>
    </source>
</evidence>
<dbReference type="InterPro" id="IPR036388">
    <property type="entry name" value="WH-like_DNA-bd_sf"/>
</dbReference>
<dbReference type="InterPro" id="IPR019887">
    <property type="entry name" value="Tscrpt_reg_AsnC/Lrp_C"/>
</dbReference>
<keyword evidence="1" id="KW-0805">Transcription regulation</keyword>
<proteinExistence type="predicted"/>
<evidence type="ECO:0000256" key="3">
    <source>
        <dbReference type="ARBA" id="ARBA00023163"/>
    </source>
</evidence>
<feature type="domain" description="HTH asnC-type" evidence="4">
    <location>
        <begin position="5"/>
        <end position="65"/>
    </location>
</feature>
<dbReference type="Proteomes" id="UP000437736">
    <property type="component" value="Unassembled WGS sequence"/>
</dbReference>
<dbReference type="PRINTS" id="PR00033">
    <property type="entry name" value="HTHASNC"/>
</dbReference>
<dbReference type="Pfam" id="PF01037">
    <property type="entry name" value="AsnC_trans_reg"/>
    <property type="match status" value="1"/>
</dbReference>
<evidence type="ECO:0000256" key="2">
    <source>
        <dbReference type="ARBA" id="ARBA00023125"/>
    </source>
</evidence>
<comment type="caution">
    <text evidence="5">The sequence shown here is derived from an EMBL/GenBank/DDBJ whole genome shotgun (WGS) entry which is preliminary data.</text>
</comment>
<dbReference type="SUPFAM" id="SSF46785">
    <property type="entry name" value="Winged helix' DNA-binding domain"/>
    <property type="match status" value="2"/>
</dbReference>
<dbReference type="SUPFAM" id="SSF54909">
    <property type="entry name" value="Dimeric alpha+beta barrel"/>
    <property type="match status" value="2"/>
</dbReference>
<dbReference type="Gene3D" id="3.30.70.920">
    <property type="match status" value="2"/>
</dbReference>
<name>A0ABW9QRG1_9ACTN</name>
<dbReference type="SMART" id="SM00344">
    <property type="entry name" value="HTH_ASNC"/>
    <property type="match status" value="2"/>
</dbReference>
<evidence type="ECO:0000313" key="6">
    <source>
        <dbReference type="Proteomes" id="UP000437736"/>
    </source>
</evidence>
<dbReference type="PANTHER" id="PTHR30154">
    <property type="entry name" value="LEUCINE-RESPONSIVE REGULATORY PROTEIN"/>
    <property type="match status" value="1"/>
</dbReference>
<keyword evidence="6" id="KW-1185">Reference proteome</keyword>
<dbReference type="InterPro" id="IPR000485">
    <property type="entry name" value="AsnC-type_HTH_dom"/>
</dbReference>
<protein>
    <submittedName>
        <fullName evidence="5">AsnC family transcriptional regulator</fullName>
    </submittedName>
</protein>
<reference evidence="5 6" key="1">
    <citation type="submission" date="2019-11" db="EMBL/GenBank/DDBJ databases">
        <title>Acidiferrimicrobium australis gen. nov., sp. nov., an acidophilic and obligately heterotrophic, member of the Actinobacteria that catalyses dissimilatory oxido- reduction of iron isolated from metal-rich acidic water in Chile.</title>
        <authorList>
            <person name="Gonzalez D."/>
            <person name="Huber K."/>
            <person name="Hedrich S."/>
            <person name="Rojas-Villalobos C."/>
            <person name="Quatrini R."/>
            <person name="Dinamarca M.A."/>
            <person name="Schwarz A."/>
            <person name="Canales C."/>
            <person name="Nancucheo I."/>
        </authorList>
    </citation>
    <scope>NUCLEOTIDE SEQUENCE [LARGE SCALE GENOMIC DNA]</scope>
    <source>
        <strain evidence="5 6">USS-CCA1</strain>
    </source>
</reference>
<dbReference type="InterPro" id="IPR019888">
    <property type="entry name" value="Tscrpt_reg_AsnC-like"/>
</dbReference>
<feature type="domain" description="HTH asnC-type" evidence="4">
    <location>
        <begin position="155"/>
        <end position="215"/>
    </location>
</feature>
<sequence>MTEAVDRLDGRLVEELQRDGRAPMEDIAAAIGLSRQATRTRFERLVARGALRVVGVVHPSAQGLHAFAHLSVFVRGSALRAARAIARLPTVPLVSIVAGRASLIAEVRAPDMAALHALIRTIGSVDGVAHVEAATYTERIKDRSSPALAVATPRLDAVDRALLDILQADGRAPYAQLGRRINYSASAARGRVQALVGSGAVRVTAIATPGLVGLSQMCGLGLRLTRADAAIAKLLELPAVSYLSLAVGRWDAVATLLVASPAEVVAETDRIRALRGVDSLESWTHLQVVKEDYRLQLAGPG</sequence>